<evidence type="ECO:0000313" key="2">
    <source>
        <dbReference type="EMBL" id="AXK36105.1"/>
    </source>
</evidence>
<feature type="transmembrane region" description="Helical" evidence="1">
    <location>
        <begin position="6"/>
        <end position="31"/>
    </location>
</feature>
<dbReference type="EMBL" id="CP031320">
    <property type="protein sequence ID" value="AXK36105.1"/>
    <property type="molecule type" value="Genomic_DNA"/>
</dbReference>
<feature type="transmembrane region" description="Helical" evidence="1">
    <location>
        <begin position="123"/>
        <end position="141"/>
    </location>
</feature>
<evidence type="ECO:0000313" key="3">
    <source>
        <dbReference type="Proteomes" id="UP000254425"/>
    </source>
</evidence>
<dbReference type="Proteomes" id="UP000254425">
    <property type="component" value="Chromosome"/>
</dbReference>
<keyword evidence="1" id="KW-1133">Transmembrane helix</keyword>
<feature type="transmembrane region" description="Helical" evidence="1">
    <location>
        <begin position="153"/>
        <end position="177"/>
    </location>
</feature>
<keyword evidence="1" id="KW-0472">Membrane</keyword>
<feature type="transmembrane region" description="Helical" evidence="1">
    <location>
        <begin position="81"/>
        <end position="102"/>
    </location>
</feature>
<reference evidence="2 3" key="1">
    <citation type="submission" date="2018-07" db="EMBL/GenBank/DDBJ databases">
        <title>Draft genome of the type strain Streptomyces armeniacus ATCC 15676.</title>
        <authorList>
            <person name="Labana P."/>
            <person name="Gosse J.T."/>
            <person name="Boddy C.N."/>
        </authorList>
    </citation>
    <scope>NUCLEOTIDE SEQUENCE [LARGE SCALE GENOMIC DNA]</scope>
    <source>
        <strain evidence="2 3">ATCC 15676</strain>
    </source>
</reference>
<dbReference type="AlphaFoldDB" id="A0A345XWT9"/>
<accession>A0A345XWT9</accession>
<keyword evidence="3" id="KW-1185">Reference proteome</keyword>
<dbReference type="KEGG" id="sarm:DVA86_29450"/>
<name>A0A345XWT9_9ACTN</name>
<keyword evidence="1" id="KW-0812">Transmembrane</keyword>
<gene>
    <name evidence="2" type="ORF">DVA86_29450</name>
</gene>
<proteinExistence type="predicted"/>
<feature type="transmembrane region" description="Helical" evidence="1">
    <location>
        <begin position="52"/>
        <end position="69"/>
    </location>
</feature>
<protein>
    <submittedName>
        <fullName evidence="2">Uncharacterized protein</fullName>
    </submittedName>
</protein>
<feature type="transmembrane region" description="Helical" evidence="1">
    <location>
        <begin position="217"/>
        <end position="236"/>
    </location>
</feature>
<evidence type="ECO:0000256" key="1">
    <source>
        <dbReference type="SAM" id="Phobius"/>
    </source>
</evidence>
<sequence length="252" mass="26771">MLLALPLIILSPLLLLYVLARTARLVALRIFRPDAPARVLDPAVARVKRLRMWAAAAVSLGVLACFGSTDDLTEQFQDRWLALLITPWLLIATSPVVIFVLIRCSEPRRRPAMRAALRGPLRRLGLFVGTLALLPGLIAGLDLLNVSQAPGSLGGWLVFAGILAGIWSAFLFLFASGEVARSGFGAAEVHLALPALLTSVLVWEYAAIGGLPTGPPAIAYVMLVGGPASVTAIACWEIRRLRTHCGVTLGGG</sequence>
<dbReference type="RefSeq" id="WP_208882811.1">
    <property type="nucleotide sequence ID" value="NZ_CP031320.1"/>
</dbReference>
<feature type="transmembrane region" description="Helical" evidence="1">
    <location>
        <begin position="189"/>
        <end position="211"/>
    </location>
</feature>
<organism evidence="2 3">
    <name type="scientific">Streptomyces armeniacus</name>
    <dbReference type="NCBI Taxonomy" id="83291"/>
    <lineage>
        <taxon>Bacteria</taxon>
        <taxon>Bacillati</taxon>
        <taxon>Actinomycetota</taxon>
        <taxon>Actinomycetes</taxon>
        <taxon>Kitasatosporales</taxon>
        <taxon>Streptomycetaceae</taxon>
        <taxon>Streptomyces</taxon>
    </lineage>
</organism>